<evidence type="ECO:0000313" key="2">
    <source>
        <dbReference type="Proteomes" id="UP000475037"/>
    </source>
</evidence>
<feature type="non-terminal residue" evidence="1">
    <location>
        <position position="1"/>
    </location>
</feature>
<dbReference type="AlphaFoldDB" id="A0A6G1B8Q1"/>
<keyword evidence="2" id="KW-1185">Reference proteome</keyword>
<gene>
    <name evidence="1" type="ORF">FOF47_R05753</name>
</gene>
<name>A0A6G1B8Q1_CROCR</name>
<organism evidence="1 2">
    <name type="scientific">Crocuta crocuta</name>
    <name type="common">Spotted hyena</name>
    <dbReference type="NCBI Taxonomy" id="9678"/>
    <lineage>
        <taxon>Eukaryota</taxon>
        <taxon>Metazoa</taxon>
        <taxon>Chordata</taxon>
        <taxon>Craniata</taxon>
        <taxon>Vertebrata</taxon>
        <taxon>Euteleostomi</taxon>
        <taxon>Mammalia</taxon>
        <taxon>Eutheria</taxon>
        <taxon>Laurasiatheria</taxon>
        <taxon>Carnivora</taxon>
        <taxon>Feliformia</taxon>
        <taxon>Hyaenidae</taxon>
        <taxon>Crocuta</taxon>
    </lineage>
</organism>
<dbReference type="EMBL" id="VOAJ01001905">
    <property type="protein sequence ID" value="KAF0884097.1"/>
    <property type="molecule type" value="Genomic_DNA"/>
</dbReference>
<evidence type="ECO:0000313" key="1">
    <source>
        <dbReference type="EMBL" id="KAF0884097.1"/>
    </source>
</evidence>
<accession>A0A6G1B8Q1</accession>
<feature type="non-terminal residue" evidence="1">
    <location>
        <position position="153"/>
    </location>
</feature>
<dbReference type="Proteomes" id="UP000475037">
    <property type="component" value="Unassembled WGS sequence"/>
</dbReference>
<protein>
    <submittedName>
        <fullName evidence="1">LORF2 protein</fullName>
    </submittedName>
</protein>
<comment type="caution">
    <text evidence="1">The sequence shown here is derived from an EMBL/GenBank/DDBJ whole genome shotgun (WGS) entry which is preliminary data.</text>
</comment>
<reference evidence="1 2" key="1">
    <citation type="submission" date="2019-11" db="EMBL/GenBank/DDBJ databases">
        <authorList>
            <person name="Yang C."/>
            <person name="Li F."/>
        </authorList>
    </citation>
    <scope>NUCLEOTIDE SEQUENCE [LARGE SCALE GENOMIC DNA]</scope>
    <source>
        <strain evidence="1">KB4526</strain>
        <tissue evidence="1">Muscle</tissue>
    </source>
</reference>
<proteinExistence type="predicted"/>
<sequence length="153" mass="18014">NKSGDSRCGRGCRETGTLLHYWWECKLVQPLWKTVWRFLKKLTIQLPYDPAVALLGIYPRDTGVLMHRGTWTPMFIAALSTIAKTWKEPKCPSMDEWIKKMWFIYTMEYYMAMRKDGIWPCVATWMDLEGVLLSEISQAEKDRYHRFARIGGL</sequence>